<dbReference type="HOGENOM" id="CLU_119971_0_0_14"/>
<dbReference type="EMBL" id="CP003199">
    <property type="protein sequence ID" value="AEW45288.1"/>
    <property type="molecule type" value="Genomic_DNA"/>
</dbReference>
<name>H6N6L6_MYCHN</name>
<keyword evidence="2" id="KW-1185">Reference proteome</keyword>
<dbReference type="KEGG" id="mhe:MHC_02110"/>
<dbReference type="AlphaFoldDB" id="H6N6L6"/>
<accession>H6N6L6</accession>
<dbReference type="OrthoDB" id="9827728at2"/>
<protein>
    <submittedName>
        <fullName evidence="1">Uncharacterized protein</fullName>
    </submittedName>
</protein>
<proteinExistence type="predicted"/>
<dbReference type="Proteomes" id="UP000009135">
    <property type="component" value="Chromosome"/>
</dbReference>
<sequence>MSSLLTKVGLSLTGIGGTGLGGYVIYTYSQSNLPTIKEILIAEKYSLTTDWNKVAKTYALEVNQELKIGEGVVNADVIKQWCIEKLESTDKKSFLKRAKKWCVNYSSIQDQLAKDKLALETTETALKSKYSQLDSSIKSEVDSFAGEASKDVEGSKLKQWCESRSYKTYVAGDFYNNFKDKCTKSA</sequence>
<reference evidence="1 2" key="1">
    <citation type="journal article" date="2012" name="J. Bacteriol.">
        <title>Complete genome sequence of Mycoplasma haemocanis strain Illinois.</title>
        <authorList>
            <person name="do Nascimento N.C."/>
            <person name="Guimaraes A.M."/>
            <person name="Santos A.P."/>
            <person name="Sanmiguel P.J."/>
            <person name="Messick J.B."/>
        </authorList>
    </citation>
    <scope>NUCLEOTIDE SEQUENCE [LARGE SCALE GENOMIC DNA]</scope>
    <source>
        <strain evidence="1 2">Illinois</strain>
    </source>
</reference>
<dbReference type="STRING" id="1111676.MHC_02110"/>
<evidence type="ECO:0000313" key="1">
    <source>
        <dbReference type="EMBL" id="AEW45288.1"/>
    </source>
</evidence>
<gene>
    <name evidence="1" type="ordered locus">MHC_02110</name>
</gene>
<evidence type="ECO:0000313" key="2">
    <source>
        <dbReference type="Proteomes" id="UP000009135"/>
    </source>
</evidence>
<organism evidence="1 2">
    <name type="scientific">Mycoplasma haemocanis (strain Illinois)</name>
    <dbReference type="NCBI Taxonomy" id="1111676"/>
    <lineage>
        <taxon>Bacteria</taxon>
        <taxon>Bacillati</taxon>
        <taxon>Mycoplasmatota</taxon>
        <taxon>Mollicutes</taxon>
        <taxon>Mycoplasmataceae</taxon>
        <taxon>Mycoplasma</taxon>
    </lineage>
</organism>